<dbReference type="OrthoDB" id="3279376at2"/>
<evidence type="ECO:0000313" key="8">
    <source>
        <dbReference type="EMBL" id="SFP14158.1"/>
    </source>
</evidence>
<evidence type="ECO:0000256" key="3">
    <source>
        <dbReference type="ARBA" id="ARBA00023295"/>
    </source>
</evidence>
<accession>A0A1I5MXE0</accession>
<dbReference type="Gene3D" id="3.20.20.80">
    <property type="entry name" value="Glycosidases"/>
    <property type="match status" value="1"/>
</dbReference>
<keyword evidence="9" id="KW-1185">Reference proteome</keyword>
<evidence type="ECO:0000259" key="7">
    <source>
        <dbReference type="PROSITE" id="PS51764"/>
    </source>
</evidence>
<dbReference type="GO" id="GO:0006080">
    <property type="term" value="P:substituted mannan metabolic process"/>
    <property type="evidence" value="ECO:0007669"/>
    <property type="project" value="InterPro"/>
</dbReference>
<dbReference type="Proteomes" id="UP000198857">
    <property type="component" value="Unassembled WGS sequence"/>
</dbReference>
<dbReference type="InterPro" id="IPR022790">
    <property type="entry name" value="GH26_dom"/>
</dbReference>
<feature type="compositionally biased region" description="Low complexity" evidence="5">
    <location>
        <begin position="183"/>
        <end position="203"/>
    </location>
</feature>
<organism evidence="8 9">
    <name type="scientific">Geodermatophilus dictyosporus</name>
    <dbReference type="NCBI Taxonomy" id="1523247"/>
    <lineage>
        <taxon>Bacteria</taxon>
        <taxon>Bacillati</taxon>
        <taxon>Actinomycetota</taxon>
        <taxon>Actinomycetes</taxon>
        <taxon>Geodermatophilales</taxon>
        <taxon>Geodermatophilaceae</taxon>
        <taxon>Geodermatophilus</taxon>
    </lineage>
</organism>
<feature type="region of interest" description="Disordered" evidence="5">
    <location>
        <begin position="1"/>
        <end position="118"/>
    </location>
</feature>
<feature type="transmembrane region" description="Helical" evidence="6">
    <location>
        <begin position="118"/>
        <end position="139"/>
    </location>
</feature>
<reference evidence="9" key="1">
    <citation type="submission" date="2016-10" db="EMBL/GenBank/DDBJ databases">
        <authorList>
            <person name="Varghese N."/>
            <person name="Submissions S."/>
        </authorList>
    </citation>
    <scope>NUCLEOTIDE SEQUENCE [LARGE SCALE GENOMIC DNA]</scope>
    <source>
        <strain evidence="9">DSM 44208</strain>
    </source>
</reference>
<name>A0A1I5MXE0_9ACTN</name>
<feature type="active site" description="Nucleophile" evidence="4">
    <location>
        <position position="479"/>
    </location>
</feature>
<dbReference type="EMBL" id="FOWQ01000003">
    <property type="protein sequence ID" value="SFP14158.1"/>
    <property type="molecule type" value="Genomic_DNA"/>
</dbReference>
<dbReference type="PANTHER" id="PTHR40079:SF4">
    <property type="entry name" value="GH26 DOMAIN-CONTAINING PROTEIN-RELATED"/>
    <property type="match status" value="1"/>
</dbReference>
<evidence type="ECO:0000256" key="4">
    <source>
        <dbReference type="PROSITE-ProRule" id="PRU01100"/>
    </source>
</evidence>
<dbReference type="AlphaFoldDB" id="A0A1I5MXE0"/>
<sequence length="545" mass="58068">MARHSYERTPLRADGQGTAPGAVPRPAGSVRPDDDGVVHLIQGPRPRPDGAPHPERTSGEEPGTRPVAGAGRPAPTRELPAAPARSHRHPQRGARAERPGAGRSRARRERTSSGGGRAHGFLAYAMGLVLVLSAVYGVAHTAGAGGDVVTDNASSRWHLDGRPTWKDAGVWFRSWGTHRSAQAAAARAAAPTAGTVPSATAPTPEDEDADADDAQTAGTVPPPATDTGTGEQTGTATAQAAEAGSVGATTGPSLPAGTWLSGASGEGVSDGSLAAWRGSPLGIAGTWSDNNEAMVELWQLHEDGEYGSWQQPLDIAIGGISDDESWAEAAGGAYDARWRESLLNLRELREGKGTTYIRLAHEMNGTWFPWSVAADEAGDFIRSWQRFRALQQEVFPAAQLVFCVNRDSSDNDLDWREIFPGAEYVDVMGVDYYNQWPYVDTRAEWEESLVETDGYGAPKGLQAHLDFARSVGLPLSVGEWSGNADEGDSVAFMEGMHEFFAANAGSGPGQLLYEVQFNVDKDGRRWLLYGDTRMPASAAAYRALW</sequence>
<dbReference type="PANTHER" id="PTHR40079">
    <property type="entry name" value="MANNAN ENDO-1,4-BETA-MANNOSIDASE E-RELATED"/>
    <property type="match status" value="1"/>
</dbReference>
<keyword evidence="2 4" id="KW-0378">Hydrolase</keyword>
<evidence type="ECO:0000256" key="1">
    <source>
        <dbReference type="ARBA" id="ARBA00007754"/>
    </source>
</evidence>
<keyword evidence="3 4" id="KW-0326">Glycosidase</keyword>
<dbReference type="InterPro" id="IPR017853">
    <property type="entry name" value="GH"/>
</dbReference>
<keyword evidence="6" id="KW-1133">Transmembrane helix</keyword>
<dbReference type="InterPro" id="IPR000805">
    <property type="entry name" value="Glyco_hydro_26"/>
</dbReference>
<evidence type="ECO:0000256" key="2">
    <source>
        <dbReference type="ARBA" id="ARBA00022801"/>
    </source>
</evidence>
<keyword evidence="6" id="KW-0472">Membrane</keyword>
<feature type="region of interest" description="Disordered" evidence="5">
    <location>
        <begin position="183"/>
        <end position="268"/>
    </location>
</feature>
<evidence type="ECO:0000256" key="5">
    <source>
        <dbReference type="SAM" id="MobiDB-lite"/>
    </source>
</evidence>
<feature type="active site" description="Proton donor" evidence="4">
    <location>
        <position position="362"/>
    </location>
</feature>
<proteinExistence type="inferred from homology"/>
<protein>
    <submittedName>
        <fullName evidence="8">Glycosyl hydrolase family 26</fullName>
    </submittedName>
</protein>
<feature type="domain" description="GH26" evidence="7">
    <location>
        <begin position="231"/>
        <end position="545"/>
    </location>
</feature>
<dbReference type="Pfam" id="PF02156">
    <property type="entry name" value="Glyco_hydro_26"/>
    <property type="match status" value="1"/>
</dbReference>
<evidence type="ECO:0000313" key="9">
    <source>
        <dbReference type="Proteomes" id="UP000198857"/>
    </source>
</evidence>
<feature type="compositionally biased region" description="Basic and acidic residues" evidence="5">
    <location>
        <begin position="46"/>
        <end position="63"/>
    </location>
</feature>
<comment type="similarity">
    <text evidence="1 4">Belongs to the glycosyl hydrolase 26 family.</text>
</comment>
<feature type="compositionally biased region" description="Acidic residues" evidence="5">
    <location>
        <begin position="204"/>
        <end position="213"/>
    </location>
</feature>
<dbReference type="RefSeq" id="WP_091109087.1">
    <property type="nucleotide sequence ID" value="NZ_FOWQ01000003.1"/>
</dbReference>
<feature type="compositionally biased region" description="Basic and acidic residues" evidence="5">
    <location>
        <begin position="1"/>
        <end position="11"/>
    </location>
</feature>
<gene>
    <name evidence="8" type="ORF">SAMN05660464_2197</name>
</gene>
<feature type="compositionally biased region" description="Low complexity" evidence="5">
    <location>
        <begin position="225"/>
        <end position="249"/>
    </location>
</feature>
<dbReference type="SUPFAM" id="SSF51445">
    <property type="entry name" value="(Trans)glycosidases"/>
    <property type="match status" value="1"/>
</dbReference>
<dbReference type="STRING" id="1523247.SAMN05660464_2197"/>
<evidence type="ECO:0000256" key="6">
    <source>
        <dbReference type="SAM" id="Phobius"/>
    </source>
</evidence>
<dbReference type="GO" id="GO:0016985">
    <property type="term" value="F:mannan endo-1,4-beta-mannosidase activity"/>
    <property type="evidence" value="ECO:0007669"/>
    <property type="project" value="InterPro"/>
</dbReference>
<keyword evidence="6" id="KW-0812">Transmembrane</keyword>
<dbReference type="PROSITE" id="PS51764">
    <property type="entry name" value="GH26"/>
    <property type="match status" value="1"/>
</dbReference>